<dbReference type="Proteomes" id="UP000018888">
    <property type="component" value="Unassembled WGS sequence"/>
</dbReference>
<feature type="non-terminal residue" evidence="2">
    <location>
        <position position="106"/>
    </location>
</feature>
<name>A0A2P4QK43_RHIID</name>
<feature type="non-terminal residue" evidence="2">
    <location>
        <position position="1"/>
    </location>
</feature>
<gene>
    <name evidence="2" type="ORF">GLOIN_2v1541356</name>
</gene>
<dbReference type="PROSITE" id="PS50846">
    <property type="entry name" value="HMA_2"/>
    <property type="match status" value="1"/>
</dbReference>
<evidence type="ECO:0000313" key="2">
    <source>
        <dbReference type="EMBL" id="POG78019.1"/>
    </source>
</evidence>
<protein>
    <recommendedName>
        <fullName evidence="1">HMA domain-containing protein</fullName>
    </recommendedName>
</protein>
<dbReference type="EMBL" id="AUPC02000035">
    <property type="protein sequence ID" value="POG78019.1"/>
    <property type="molecule type" value="Genomic_DNA"/>
</dbReference>
<dbReference type="InterPro" id="IPR006121">
    <property type="entry name" value="HMA_dom"/>
</dbReference>
<sequence length="106" mass="12284">SNSLTSITTHGINEQMDNIELHIFKLNDPSIINMMEKQLCKVNGIENVEINFATGNALIKYDKNLLGTRDIIEKVECLGLKCKFINNVKLNQLEYFTRRKSILKWR</sequence>
<dbReference type="Pfam" id="PF00403">
    <property type="entry name" value="HMA"/>
    <property type="match status" value="1"/>
</dbReference>
<evidence type="ECO:0000259" key="1">
    <source>
        <dbReference type="PROSITE" id="PS50846"/>
    </source>
</evidence>
<dbReference type="CDD" id="cd00371">
    <property type="entry name" value="HMA"/>
    <property type="match status" value="1"/>
</dbReference>
<keyword evidence="3" id="KW-1185">Reference proteome</keyword>
<reference evidence="2 3" key="2">
    <citation type="journal article" date="2018" name="New Phytol.">
        <title>High intraspecific genome diversity in the model arbuscular mycorrhizal symbiont Rhizophagus irregularis.</title>
        <authorList>
            <person name="Chen E.C.H."/>
            <person name="Morin E."/>
            <person name="Beaudet D."/>
            <person name="Noel J."/>
            <person name="Yildirir G."/>
            <person name="Ndikumana S."/>
            <person name="Charron P."/>
            <person name="St-Onge C."/>
            <person name="Giorgi J."/>
            <person name="Kruger M."/>
            <person name="Marton T."/>
            <person name="Ropars J."/>
            <person name="Grigoriev I.V."/>
            <person name="Hainaut M."/>
            <person name="Henrissat B."/>
            <person name="Roux C."/>
            <person name="Martin F."/>
            <person name="Corradi N."/>
        </authorList>
    </citation>
    <scope>NUCLEOTIDE SEQUENCE [LARGE SCALE GENOMIC DNA]</scope>
    <source>
        <strain evidence="2 3">DAOM 197198</strain>
    </source>
</reference>
<evidence type="ECO:0000313" key="3">
    <source>
        <dbReference type="Proteomes" id="UP000018888"/>
    </source>
</evidence>
<dbReference type="VEuPathDB" id="FungiDB:RhiirFUN_002637"/>
<dbReference type="InterPro" id="IPR036163">
    <property type="entry name" value="HMA_dom_sf"/>
</dbReference>
<dbReference type="Gene3D" id="3.30.70.100">
    <property type="match status" value="1"/>
</dbReference>
<dbReference type="SUPFAM" id="SSF55008">
    <property type="entry name" value="HMA, heavy metal-associated domain"/>
    <property type="match status" value="1"/>
</dbReference>
<proteinExistence type="predicted"/>
<feature type="domain" description="HMA" evidence="1">
    <location>
        <begin position="17"/>
        <end position="83"/>
    </location>
</feature>
<reference evidence="2 3" key="1">
    <citation type="journal article" date="2013" name="Proc. Natl. Acad. Sci. U.S.A.">
        <title>Genome of an arbuscular mycorrhizal fungus provides insight into the oldest plant symbiosis.</title>
        <authorList>
            <person name="Tisserant E."/>
            <person name="Malbreil M."/>
            <person name="Kuo A."/>
            <person name="Kohler A."/>
            <person name="Symeonidi A."/>
            <person name="Balestrini R."/>
            <person name="Charron P."/>
            <person name="Duensing N."/>
            <person name="Frei Dit Frey N."/>
            <person name="Gianinazzi-Pearson V."/>
            <person name="Gilbert L.B."/>
            <person name="Handa Y."/>
            <person name="Herr J.R."/>
            <person name="Hijri M."/>
            <person name="Koul R."/>
            <person name="Kawaguchi M."/>
            <person name="Krajinski F."/>
            <person name="Lammers P.J."/>
            <person name="Masclaux F.G."/>
            <person name="Murat C."/>
            <person name="Morin E."/>
            <person name="Ndikumana S."/>
            <person name="Pagni M."/>
            <person name="Petitpierre D."/>
            <person name="Requena N."/>
            <person name="Rosikiewicz P."/>
            <person name="Riley R."/>
            <person name="Saito K."/>
            <person name="San Clemente H."/>
            <person name="Shapiro H."/>
            <person name="van Tuinen D."/>
            <person name="Becard G."/>
            <person name="Bonfante P."/>
            <person name="Paszkowski U."/>
            <person name="Shachar-Hill Y.Y."/>
            <person name="Tuskan G.A."/>
            <person name="Young P.W."/>
            <person name="Sanders I.R."/>
            <person name="Henrissat B."/>
            <person name="Rensing S.A."/>
            <person name="Grigoriev I.V."/>
            <person name="Corradi N."/>
            <person name="Roux C."/>
            <person name="Martin F."/>
        </authorList>
    </citation>
    <scope>NUCLEOTIDE SEQUENCE [LARGE SCALE GENOMIC DNA]</scope>
    <source>
        <strain evidence="2 3">DAOM 197198</strain>
    </source>
</reference>
<organism evidence="2 3">
    <name type="scientific">Rhizophagus irregularis (strain DAOM 181602 / DAOM 197198 / MUCL 43194)</name>
    <name type="common">Arbuscular mycorrhizal fungus</name>
    <name type="synonym">Glomus intraradices</name>
    <dbReference type="NCBI Taxonomy" id="747089"/>
    <lineage>
        <taxon>Eukaryota</taxon>
        <taxon>Fungi</taxon>
        <taxon>Fungi incertae sedis</taxon>
        <taxon>Mucoromycota</taxon>
        <taxon>Glomeromycotina</taxon>
        <taxon>Glomeromycetes</taxon>
        <taxon>Glomerales</taxon>
        <taxon>Glomeraceae</taxon>
        <taxon>Rhizophagus</taxon>
    </lineage>
</organism>
<dbReference type="AlphaFoldDB" id="A0A2P4QK43"/>
<accession>A0A2P4QK43</accession>
<dbReference type="GO" id="GO:0046872">
    <property type="term" value="F:metal ion binding"/>
    <property type="evidence" value="ECO:0007669"/>
    <property type="project" value="InterPro"/>
</dbReference>
<comment type="caution">
    <text evidence="2">The sequence shown here is derived from an EMBL/GenBank/DDBJ whole genome shotgun (WGS) entry which is preliminary data.</text>
</comment>